<evidence type="ECO:0000313" key="2">
    <source>
        <dbReference type="Proteomes" id="UP001320706"/>
    </source>
</evidence>
<gene>
    <name evidence="1" type="ORF">M8818_006128</name>
</gene>
<sequence>MKSQPRTTKQCSLCKELCKRERSRSRPECRDRSRTPLFSRVDISRNAALGWGTRSLTDSRFGLREGVKVATYHDPRCTPHSLQSSVVYFFPDSYPKMVIKYHHKGACSATASNGAAHTTTPSQSSLQKVPEVKAVSPKAPVLVRPNGDRTADTPVQSSDQVCAASKVTSPKTTSPAPSLSGKITTTTPVQSSDQGCPASKTTAWKPLNLAPSLSGTTTAFTPSQSSSQASAKPTQTLSKAPESKVTPSKISDLEIPPFKPSQHSSQADAKPREILSKTADVATPAPAHTPSKKPSNIASSSSGTTTATTPSQSSSQACAKPKEIVPTAPAVAIPLPVYTPYNPRYTLPGNASWNTTDNFPGDAKYKPPMPSPQIPKTSAPPIPPAQHTSARSTVSHLDLYAQLLENNGPSNAPQTPSTQNTSARSTPSALEEYAQATMESNGPSNASGGYNAYAGYYQPYYSAPRAAPPPSGFDRMRMSPYHIPRDNLAARNEAQGPPLRPTFPSPRPFLTEAEIRDAENHYEQTRAMQRPHEREQQLHWTQTRSLQRRVEQQQQRQQQQPKENRAMSGQQGAPRGTGQIPRGDRVAYDNPPAEAVRTMWPGHARPRTDEEVREQWTGGEPELEKAFDMLWKSQSKPKTRDGEK</sequence>
<comment type="caution">
    <text evidence="1">The sequence shown here is derived from an EMBL/GenBank/DDBJ whole genome shotgun (WGS) entry which is preliminary data.</text>
</comment>
<name>A0ACC3S7X3_9PEZI</name>
<proteinExistence type="predicted"/>
<dbReference type="EMBL" id="JAMKPW020000038">
    <property type="protein sequence ID" value="KAK8200812.1"/>
    <property type="molecule type" value="Genomic_DNA"/>
</dbReference>
<keyword evidence="2" id="KW-1185">Reference proteome</keyword>
<evidence type="ECO:0000313" key="1">
    <source>
        <dbReference type="EMBL" id="KAK8200812.1"/>
    </source>
</evidence>
<organism evidence="1 2">
    <name type="scientific">Zalaria obscura</name>
    <dbReference type="NCBI Taxonomy" id="2024903"/>
    <lineage>
        <taxon>Eukaryota</taxon>
        <taxon>Fungi</taxon>
        <taxon>Dikarya</taxon>
        <taxon>Ascomycota</taxon>
        <taxon>Pezizomycotina</taxon>
        <taxon>Dothideomycetes</taxon>
        <taxon>Dothideomycetidae</taxon>
        <taxon>Dothideales</taxon>
        <taxon>Zalariaceae</taxon>
        <taxon>Zalaria</taxon>
    </lineage>
</organism>
<accession>A0ACC3S7X3</accession>
<dbReference type="Proteomes" id="UP001320706">
    <property type="component" value="Unassembled WGS sequence"/>
</dbReference>
<reference evidence="1" key="1">
    <citation type="submission" date="2024-02" db="EMBL/GenBank/DDBJ databases">
        <title>Metagenome Assembled Genome of Zalaria obscura JY119.</title>
        <authorList>
            <person name="Vighnesh L."/>
            <person name="Jagadeeshwari U."/>
            <person name="Venkata Ramana C."/>
            <person name="Sasikala C."/>
        </authorList>
    </citation>
    <scope>NUCLEOTIDE SEQUENCE</scope>
    <source>
        <strain evidence="1">JY119</strain>
    </source>
</reference>
<protein>
    <submittedName>
        <fullName evidence="1">Uncharacterized protein</fullName>
    </submittedName>
</protein>